<dbReference type="Proteomes" id="UP000244677">
    <property type="component" value="Chromosome"/>
</dbReference>
<protein>
    <submittedName>
        <fullName evidence="1">Uncharacterized protein</fullName>
    </submittedName>
</protein>
<accession>A0A2S1LMI3</accession>
<evidence type="ECO:0000313" key="1">
    <source>
        <dbReference type="EMBL" id="AWG24826.1"/>
    </source>
</evidence>
<organism evidence="1 2">
    <name type="scientific">Flavobacterium kingsejongi</name>
    <dbReference type="NCBI Taxonomy" id="1678728"/>
    <lineage>
        <taxon>Bacteria</taxon>
        <taxon>Pseudomonadati</taxon>
        <taxon>Bacteroidota</taxon>
        <taxon>Flavobacteriia</taxon>
        <taxon>Flavobacteriales</taxon>
        <taxon>Flavobacteriaceae</taxon>
        <taxon>Flavobacterium</taxon>
    </lineage>
</organism>
<dbReference type="RefSeq" id="WP_108736454.1">
    <property type="nucleotide sequence ID" value="NZ_CP020919.1"/>
</dbReference>
<keyword evidence="2" id="KW-1185">Reference proteome</keyword>
<dbReference type="AlphaFoldDB" id="A0A2S1LMI3"/>
<evidence type="ECO:0000313" key="2">
    <source>
        <dbReference type="Proteomes" id="UP000244677"/>
    </source>
</evidence>
<dbReference type="OrthoDB" id="1151181at2"/>
<dbReference type="EMBL" id="CP020919">
    <property type="protein sequence ID" value="AWG24826.1"/>
    <property type="molecule type" value="Genomic_DNA"/>
</dbReference>
<name>A0A2S1LMI3_9FLAO</name>
<reference evidence="1 2" key="1">
    <citation type="submission" date="2017-04" db="EMBL/GenBank/DDBJ databases">
        <title>Complete genome sequence of Flavobacterium kingsejong AJ004.</title>
        <authorList>
            <person name="Lee P.C."/>
        </authorList>
    </citation>
    <scope>NUCLEOTIDE SEQUENCE [LARGE SCALE GENOMIC DNA]</scope>
    <source>
        <strain evidence="1 2">AJ004</strain>
    </source>
</reference>
<sequence>MATVDQIRTQLEFMAKAGAPPVTNIAQVNSVDEAAGTCDLRDEDGQLIFDVRLRPVLSGNKSFIQIPAIDSYVLAVRIEDDEDWMIIACDQVEKIAWYTGTTIFELTEKVHIESGGESLATLMDDLFQAISNMVFTTNTGPTINLVNALEFEALKTRFKTLLK</sequence>
<dbReference type="KEGG" id="fki:FK004_06075"/>
<gene>
    <name evidence="1" type="ORF">FK004_06075</name>
</gene>
<proteinExistence type="predicted"/>